<sequence length="279" mass="30251">MPEFILDTIIDTLKSIPILWIVYILIELIQQKIKPQKLAEHRGGLWAPAVGALAGSVPQCGFSAAYATLYNSGVIGAGTLIAVFISTSDEAIPILLSRAQDFKLIGALILCKIFFAMLAGYLLRFTVFRNERISPDSDLVCHDEHCHEHHKKSIVVNSLIHTLKIAVFIGVTLLVINSIVYLIGEQRLEQVLLSQNIFQPFITALIGLIPGCATSVLLVELLLKGSISFASAIAGLSTGAGFGYIILFKGSKNIKKSLLILLCTYLSGALIGMVLQLFS</sequence>
<dbReference type="NCBIfam" id="NF037962">
    <property type="entry name" value="arsenic_eff"/>
    <property type="match status" value="1"/>
</dbReference>
<accession>A0A8J6TQZ9</accession>
<comment type="caution">
    <text evidence="2">The sequence shown here is derived from an EMBL/GenBank/DDBJ whole genome shotgun (WGS) entry which is preliminary data.</text>
</comment>
<evidence type="ECO:0000313" key="3">
    <source>
        <dbReference type="Proteomes" id="UP000632659"/>
    </source>
</evidence>
<dbReference type="Pfam" id="PF11449">
    <property type="entry name" value="ArsP_2"/>
    <property type="match status" value="1"/>
</dbReference>
<reference evidence="2" key="1">
    <citation type="submission" date="2020-08" db="EMBL/GenBank/DDBJ databases">
        <title>Genome public.</title>
        <authorList>
            <person name="Liu C."/>
            <person name="Sun Q."/>
        </authorList>
    </citation>
    <scope>NUCLEOTIDE SEQUENCE</scope>
    <source>
        <strain evidence="2">NSJ-15</strain>
    </source>
</reference>
<dbReference type="AlphaFoldDB" id="A0A8J6TQZ9"/>
<feature type="transmembrane region" description="Helical" evidence="1">
    <location>
        <begin position="104"/>
        <end position="123"/>
    </location>
</feature>
<dbReference type="InterPro" id="IPR021552">
    <property type="entry name" value="ArsP_2"/>
</dbReference>
<gene>
    <name evidence="2" type="ORF">H8702_02625</name>
</gene>
<feature type="transmembrane region" description="Helical" evidence="1">
    <location>
        <begin position="12"/>
        <end position="29"/>
    </location>
</feature>
<dbReference type="Proteomes" id="UP000632659">
    <property type="component" value="Unassembled WGS sequence"/>
</dbReference>
<evidence type="ECO:0000256" key="1">
    <source>
        <dbReference type="SAM" id="Phobius"/>
    </source>
</evidence>
<feature type="transmembrane region" description="Helical" evidence="1">
    <location>
        <begin position="196"/>
        <end position="219"/>
    </location>
</feature>
<dbReference type="RefSeq" id="WP_178085669.1">
    <property type="nucleotide sequence ID" value="NZ_JACRTL010000001.1"/>
</dbReference>
<keyword evidence="3" id="KW-1185">Reference proteome</keyword>
<name>A0A8J6TQZ9_9FIRM</name>
<proteinExistence type="predicted"/>
<keyword evidence="1" id="KW-0812">Transmembrane</keyword>
<protein>
    <submittedName>
        <fullName evidence="2">Arsenic efflux protein</fullName>
    </submittedName>
</protein>
<feature type="transmembrane region" description="Helical" evidence="1">
    <location>
        <begin position="165"/>
        <end position="184"/>
    </location>
</feature>
<evidence type="ECO:0000313" key="2">
    <source>
        <dbReference type="EMBL" id="MBC8610016.1"/>
    </source>
</evidence>
<dbReference type="EMBL" id="JACRTL010000001">
    <property type="protein sequence ID" value="MBC8610016.1"/>
    <property type="molecule type" value="Genomic_DNA"/>
</dbReference>
<feature type="transmembrane region" description="Helical" evidence="1">
    <location>
        <begin position="259"/>
        <end position="278"/>
    </location>
</feature>
<organism evidence="2 3">
    <name type="scientific">Massiliimalia timonensis</name>
    <dbReference type="NCBI Taxonomy" id="1987501"/>
    <lineage>
        <taxon>Bacteria</taxon>
        <taxon>Bacillati</taxon>
        <taxon>Bacillota</taxon>
        <taxon>Clostridia</taxon>
        <taxon>Eubacteriales</taxon>
        <taxon>Oscillospiraceae</taxon>
        <taxon>Massiliimalia</taxon>
    </lineage>
</organism>
<keyword evidence="1" id="KW-0472">Membrane</keyword>
<feature type="transmembrane region" description="Helical" evidence="1">
    <location>
        <begin position="73"/>
        <end position="92"/>
    </location>
</feature>
<keyword evidence="1" id="KW-1133">Transmembrane helix</keyword>
<feature type="transmembrane region" description="Helical" evidence="1">
    <location>
        <begin position="225"/>
        <end position="247"/>
    </location>
</feature>